<evidence type="ECO:0000256" key="1">
    <source>
        <dbReference type="ARBA" id="ARBA00008045"/>
    </source>
</evidence>
<dbReference type="InParanoid" id="A0A067Q7X9"/>
<proteinExistence type="inferred from homology"/>
<name>A0A067Q7X9_9AGAM</name>
<dbReference type="InterPro" id="IPR002777">
    <property type="entry name" value="PFD_beta-like"/>
</dbReference>
<dbReference type="Proteomes" id="UP000027265">
    <property type="component" value="Unassembled WGS sequence"/>
</dbReference>
<gene>
    <name evidence="3" type="ORF">JAAARDRAFT_29065</name>
</gene>
<dbReference type="InterPro" id="IPR009053">
    <property type="entry name" value="Prefoldin"/>
</dbReference>
<dbReference type="GO" id="GO:0016272">
    <property type="term" value="C:prefoldin complex"/>
    <property type="evidence" value="ECO:0007669"/>
    <property type="project" value="InterPro"/>
</dbReference>
<dbReference type="SUPFAM" id="SSF46579">
    <property type="entry name" value="Prefoldin"/>
    <property type="match status" value="1"/>
</dbReference>
<keyword evidence="4" id="KW-1185">Reference proteome</keyword>
<dbReference type="EMBL" id="KL197710">
    <property type="protein sequence ID" value="KDQ63069.1"/>
    <property type="molecule type" value="Genomic_DNA"/>
</dbReference>
<dbReference type="PANTHER" id="PTHR20903:SF0">
    <property type="entry name" value="PREFOLDIN SUBUNIT 1"/>
    <property type="match status" value="1"/>
</dbReference>
<evidence type="ECO:0000313" key="3">
    <source>
        <dbReference type="EMBL" id="KDQ63069.1"/>
    </source>
</evidence>
<evidence type="ECO:0000256" key="2">
    <source>
        <dbReference type="ARBA" id="ARBA00023186"/>
    </source>
</evidence>
<dbReference type="GO" id="GO:0044183">
    <property type="term" value="F:protein folding chaperone"/>
    <property type="evidence" value="ECO:0007669"/>
    <property type="project" value="TreeGrafter"/>
</dbReference>
<sequence>MASLSDDMLRKILVQIQQTAVQSQRALTQTRQQTAGKERERRILQLTIDEIGALKNDTKLYQGVGKMFMMVPRPEMERTLKNQEKELTDDINGLNKKSKYLEKQFNDAQGQLRDIFQSAPQN</sequence>
<reference evidence="4" key="1">
    <citation type="journal article" date="2014" name="Proc. Natl. Acad. Sci. U.S.A.">
        <title>Extensive sampling of basidiomycete genomes demonstrates inadequacy of the white-rot/brown-rot paradigm for wood decay fungi.</title>
        <authorList>
            <person name="Riley R."/>
            <person name="Salamov A.A."/>
            <person name="Brown D.W."/>
            <person name="Nagy L.G."/>
            <person name="Floudas D."/>
            <person name="Held B.W."/>
            <person name="Levasseur A."/>
            <person name="Lombard V."/>
            <person name="Morin E."/>
            <person name="Otillar R."/>
            <person name="Lindquist E.A."/>
            <person name="Sun H."/>
            <person name="LaButti K.M."/>
            <person name="Schmutz J."/>
            <person name="Jabbour D."/>
            <person name="Luo H."/>
            <person name="Baker S.E."/>
            <person name="Pisabarro A.G."/>
            <person name="Walton J.D."/>
            <person name="Blanchette R.A."/>
            <person name="Henrissat B."/>
            <person name="Martin F."/>
            <person name="Cullen D."/>
            <person name="Hibbett D.S."/>
            <person name="Grigoriev I.V."/>
        </authorList>
    </citation>
    <scope>NUCLEOTIDE SEQUENCE [LARGE SCALE GENOMIC DNA]</scope>
    <source>
        <strain evidence="4">MUCL 33604</strain>
    </source>
</reference>
<dbReference type="GO" id="GO:0051082">
    <property type="term" value="F:unfolded protein binding"/>
    <property type="evidence" value="ECO:0007669"/>
    <property type="project" value="InterPro"/>
</dbReference>
<protein>
    <recommendedName>
        <fullName evidence="5">Prefoldin</fullName>
    </recommendedName>
</protein>
<organism evidence="3 4">
    <name type="scientific">Jaapia argillacea MUCL 33604</name>
    <dbReference type="NCBI Taxonomy" id="933084"/>
    <lineage>
        <taxon>Eukaryota</taxon>
        <taxon>Fungi</taxon>
        <taxon>Dikarya</taxon>
        <taxon>Basidiomycota</taxon>
        <taxon>Agaricomycotina</taxon>
        <taxon>Agaricomycetes</taxon>
        <taxon>Agaricomycetidae</taxon>
        <taxon>Jaapiales</taxon>
        <taxon>Jaapiaceae</taxon>
        <taxon>Jaapia</taxon>
    </lineage>
</organism>
<dbReference type="FunCoup" id="A0A067Q7X9">
    <property type="interactions" value="417"/>
</dbReference>
<dbReference type="OrthoDB" id="2015447at2759"/>
<dbReference type="Gene3D" id="1.10.287.370">
    <property type="match status" value="1"/>
</dbReference>
<evidence type="ECO:0000313" key="4">
    <source>
        <dbReference type="Proteomes" id="UP000027265"/>
    </source>
</evidence>
<dbReference type="AlphaFoldDB" id="A0A067Q7X9"/>
<comment type="similarity">
    <text evidence="1">Belongs to the prefoldin subunit beta family.</text>
</comment>
<dbReference type="HOGENOM" id="CLU_122140_0_1_1"/>
<dbReference type="Pfam" id="PF01920">
    <property type="entry name" value="Prefoldin_2"/>
    <property type="match status" value="1"/>
</dbReference>
<dbReference type="PANTHER" id="PTHR20903">
    <property type="entry name" value="PREFOLDIN SUBUNIT 1-RELATED"/>
    <property type="match status" value="1"/>
</dbReference>
<dbReference type="STRING" id="933084.A0A067Q7X9"/>
<accession>A0A067Q7X9</accession>
<keyword evidence="2" id="KW-0143">Chaperone</keyword>
<evidence type="ECO:0008006" key="5">
    <source>
        <dbReference type="Google" id="ProtNLM"/>
    </source>
</evidence>
<dbReference type="GO" id="GO:0005737">
    <property type="term" value="C:cytoplasm"/>
    <property type="evidence" value="ECO:0007669"/>
    <property type="project" value="TreeGrafter"/>
</dbReference>